<dbReference type="PANTHER" id="PTHR47036:SF1">
    <property type="entry name" value="COBALT-FACTOR III C(17)-METHYLTRANSFERASE-RELATED"/>
    <property type="match status" value="1"/>
</dbReference>
<dbReference type="Pfam" id="PF01890">
    <property type="entry name" value="CbiG_C"/>
    <property type="match status" value="1"/>
</dbReference>
<evidence type="ECO:0000313" key="3">
    <source>
        <dbReference type="Proteomes" id="UP000239322"/>
    </source>
</evidence>
<comment type="caution">
    <text evidence="2">The sequence shown here is derived from an EMBL/GenBank/DDBJ whole genome shotgun (WGS) entry which is preliminary data.</text>
</comment>
<accession>A0A2S9PZ31</accession>
<dbReference type="InterPro" id="IPR002750">
    <property type="entry name" value="CobE/GbiG_C"/>
</dbReference>
<dbReference type="RefSeq" id="WP_105868204.1">
    <property type="nucleotide sequence ID" value="NZ_PVLV01000104.1"/>
</dbReference>
<evidence type="ECO:0000259" key="1">
    <source>
        <dbReference type="Pfam" id="PF01890"/>
    </source>
</evidence>
<dbReference type="Proteomes" id="UP000239322">
    <property type="component" value="Unassembled WGS sequence"/>
</dbReference>
<proteinExistence type="predicted"/>
<dbReference type="InterPro" id="IPR036518">
    <property type="entry name" value="CobE/GbiG_C_sf"/>
</dbReference>
<feature type="non-terminal residue" evidence="2">
    <location>
        <position position="158"/>
    </location>
</feature>
<sequence>MSGGGADRGTPGPGGLFVGVGARRGVAAGEVLELLGEVLADAGLPPAGVVALATAEEKAGEPGIVAAAARLGVPLAARPARELARIAVPTPSPAALAALGTPSVAEAAALAAAGALGGPPEPELLVPRRVSGTGRVTCAVARGRSARLSAGGGGYTGG</sequence>
<organism evidence="2 3">
    <name type="scientific">Streptomyces solincola</name>
    <dbReference type="NCBI Taxonomy" id="2100817"/>
    <lineage>
        <taxon>Bacteria</taxon>
        <taxon>Bacillati</taxon>
        <taxon>Actinomycetota</taxon>
        <taxon>Actinomycetes</taxon>
        <taxon>Kitasatosporales</taxon>
        <taxon>Streptomycetaceae</taxon>
        <taxon>Streptomyces</taxon>
    </lineage>
</organism>
<protein>
    <recommendedName>
        <fullName evidence="1">CobE/GbiG C-terminal domain-containing protein</fullName>
    </recommendedName>
</protein>
<name>A0A2S9PZ31_9ACTN</name>
<evidence type="ECO:0000313" key="2">
    <source>
        <dbReference type="EMBL" id="PRH79679.1"/>
    </source>
</evidence>
<keyword evidence="3" id="KW-1185">Reference proteome</keyword>
<feature type="domain" description="CobE/GbiG C-terminal" evidence="1">
    <location>
        <begin position="16"/>
        <end position="141"/>
    </location>
</feature>
<gene>
    <name evidence="2" type="ORF">C6N75_08240</name>
</gene>
<dbReference type="AlphaFoldDB" id="A0A2S9PZ31"/>
<dbReference type="EMBL" id="PVLV01000104">
    <property type="protein sequence ID" value="PRH79679.1"/>
    <property type="molecule type" value="Genomic_DNA"/>
</dbReference>
<dbReference type="Gene3D" id="3.30.420.180">
    <property type="entry name" value="CobE/GbiG C-terminal domain"/>
    <property type="match status" value="1"/>
</dbReference>
<dbReference type="InterPro" id="IPR051810">
    <property type="entry name" value="Precorrin_MeTrfase"/>
</dbReference>
<dbReference type="PANTHER" id="PTHR47036">
    <property type="entry name" value="COBALT-FACTOR III C(17)-METHYLTRANSFERASE-RELATED"/>
    <property type="match status" value="1"/>
</dbReference>
<dbReference type="SUPFAM" id="SSF159664">
    <property type="entry name" value="CobE/GbiG C-terminal domain-like"/>
    <property type="match status" value="1"/>
</dbReference>
<dbReference type="GO" id="GO:0009236">
    <property type="term" value="P:cobalamin biosynthetic process"/>
    <property type="evidence" value="ECO:0007669"/>
    <property type="project" value="InterPro"/>
</dbReference>
<reference evidence="2 3" key="1">
    <citation type="submission" date="2018-03" db="EMBL/GenBank/DDBJ databases">
        <title>Novel Streptomyces sp. from soil.</title>
        <authorList>
            <person name="Tan G.Y.A."/>
            <person name="Lee Z.Y."/>
        </authorList>
    </citation>
    <scope>NUCLEOTIDE SEQUENCE [LARGE SCALE GENOMIC DNA]</scope>
    <source>
        <strain evidence="2 3">ST5x</strain>
    </source>
</reference>